<dbReference type="PRINTS" id="PR00690">
    <property type="entry name" value="ADHESNFAMILY"/>
</dbReference>
<evidence type="ECO:0000256" key="4">
    <source>
        <dbReference type="RuleBase" id="RU003512"/>
    </source>
</evidence>
<dbReference type="Gene3D" id="3.40.50.1980">
    <property type="entry name" value="Nitrogenase molybdenum iron protein domain"/>
    <property type="match status" value="2"/>
</dbReference>
<name>A0A1W1Z111_9LACT</name>
<dbReference type="EMBL" id="FWXK01000005">
    <property type="protein sequence ID" value="SMC42130.1"/>
    <property type="molecule type" value="Genomic_DNA"/>
</dbReference>
<gene>
    <name evidence="6" type="ORF">SAMN04487984_1037</name>
</gene>
<evidence type="ECO:0000313" key="6">
    <source>
        <dbReference type="EMBL" id="SMC42130.1"/>
    </source>
</evidence>
<evidence type="ECO:0000256" key="3">
    <source>
        <dbReference type="ARBA" id="ARBA00022729"/>
    </source>
</evidence>
<feature type="signal peptide" evidence="5">
    <location>
        <begin position="1"/>
        <end position="20"/>
    </location>
</feature>
<dbReference type="GO" id="GO:0007155">
    <property type="term" value="P:cell adhesion"/>
    <property type="evidence" value="ECO:0007669"/>
    <property type="project" value="InterPro"/>
</dbReference>
<keyword evidence="3 5" id="KW-0732">Signal</keyword>
<dbReference type="Proteomes" id="UP000243884">
    <property type="component" value="Unassembled WGS sequence"/>
</dbReference>
<dbReference type="SUPFAM" id="SSF53807">
    <property type="entry name" value="Helical backbone' metal receptor"/>
    <property type="match status" value="1"/>
</dbReference>
<keyword evidence="2 4" id="KW-0813">Transport</keyword>
<dbReference type="AlphaFoldDB" id="A0A1W1Z111"/>
<dbReference type="PROSITE" id="PS51257">
    <property type="entry name" value="PROKAR_LIPOPROTEIN"/>
    <property type="match status" value="1"/>
</dbReference>
<accession>A0A1W1Z111</accession>
<evidence type="ECO:0000256" key="1">
    <source>
        <dbReference type="ARBA" id="ARBA00011028"/>
    </source>
</evidence>
<dbReference type="Pfam" id="PF01297">
    <property type="entry name" value="ZnuA"/>
    <property type="match status" value="1"/>
</dbReference>
<organism evidence="6 7">
    <name type="scientific">Aerococcus suis</name>
    <dbReference type="NCBI Taxonomy" id="371602"/>
    <lineage>
        <taxon>Bacteria</taxon>
        <taxon>Bacillati</taxon>
        <taxon>Bacillota</taxon>
        <taxon>Bacilli</taxon>
        <taxon>Lactobacillales</taxon>
        <taxon>Aerococcaceae</taxon>
        <taxon>Aerococcus</taxon>
    </lineage>
</organism>
<evidence type="ECO:0000313" key="7">
    <source>
        <dbReference type="Proteomes" id="UP000243884"/>
    </source>
</evidence>
<dbReference type="PANTHER" id="PTHR42953">
    <property type="entry name" value="HIGH-AFFINITY ZINC UPTAKE SYSTEM PROTEIN ZNUA-RELATED"/>
    <property type="match status" value="1"/>
</dbReference>
<dbReference type="OrthoDB" id="9810636at2"/>
<dbReference type="InterPro" id="IPR006127">
    <property type="entry name" value="ZnuA-like"/>
</dbReference>
<dbReference type="GO" id="GO:0046872">
    <property type="term" value="F:metal ion binding"/>
    <property type="evidence" value="ECO:0007669"/>
    <property type="project" value="InterPro"/>
</dbReference>
<dbReference type="PANTHER" id="PTHR42953:SF3">
    <property type="entry name" value="HIGH-AFFINITY ZINC UPTAKE SYSTEM PROTEIN ZNUA"/>
    <property type="match status" value="1"/>
</dbReference>
<proteinExistence type="inferred from homology"/>
<comment type="similarity">
    <text evidence="1 4">Belongs to the bacterial solute-binding protein 9 family.</text>
</comment>
<dbReference type="InterPro" id="IPR006128">
    <property type="entry name" value="Lipoprotein_PsaA-like"/>
</dbReference>
<dbReference type="InterPro" id="IPR050492">
    <property type="entry name" value="Bact_metal-bind_prot9"/>
</dbReference>
<keyword evidence="7" id="KW-1185">Reference proteome</keyword>
<dbReference type="GO" id="GO:0030001">
    <property type="term" value="P:metal ion transport"/>
    <property type="evidence" value="ECO:0007669"/>
    <property type="project" value="InterPro"/>
</dbReference>
<protein>
    <submittedName>
        <fullName evidence="6">Zinc transport system substrate-binding protein</fullName>
    </submittedName>
</protein>
<reference evidence="7" key="1">
    <citation type="submission" date="2017-04" db="EMBL/GenBank/DDBJ databases">
        <authorList>
            <person name="Varghese N."/>
            <person name="Submissions S."/>
        </authorList>
    </citation>
    <scope>NUCLEOTIDE SEQUENCE [LARGE SCALE GENOMIC DNA]</scope>
    <source>
        <strain evidence="7">DSM 21500</strain>
    </source>
</reference>
<evidence type="ECO:0000256" key="2">
    <source>
        <dbReference type="ARBA" id="ARBA00022448"/>
    </source>
</evidence>
<dbReference type="RefSeq" id="WP_084099165.1">
    <property type="nucleotide sequence ID" value="NZ_FWXK01000005.1"/>
</dbReference>
<dbReference type="STRING" id="371602.SAMN04487984_1037"/>
<feature type="chain" id="PRO_5039384431" evidence="5">
    <location>
        <begin position="21"/>
        <end position="311"/>
    </location>
</feature>
<sequence>MKKFLLTIVALMSMILVGCGKETQEAESDGLDIVTSFYPVYAMTKEVSGDLNNVRMIQSGGGIHGFEPSASDIRAIDDSDVFVYHADTLESWAGNLKDNLTDGDVTVIEGTDDLKLERTNGLEDFELKDGMDEDSLNDVHTWTDPVMVGEEAINIAKKLGEADPDNAETYMNNAKEMQKEGQAIIDEFKPKFADLKQDTFVTQHTAFAYLAKRLGIKQLGIAGQENSEEPSAQRISEIQKFVKKYHVKTIFTEGNVSPKYAQVISDETGVELDELSPLEVDPENDQSYLDNLRDNIDTLYQRMAEESKEMK</sequence>
<evidence type="ECO:0000256" key="5">
    <source>
        <dbReference type="SAM" id="SignalP"/>
    </source>
</evidence>